<dbReference type="GO" id="GO:0005886">
    <property type="term" value="C:plasma membrane"/>
    <property type="evidence" value="ECO:0007669"/>
    <property type="project" value="UniProtKB-SubCell"/>
</dbReference>
<gene>
    <name evidence="8" type="ORF">BFW38_12745</name>
</gene>
<evidence type="ECO:0000259" key="7">
    <source>
        <dbReference type="Pfam" id="PF02687"/>
    </source>
</evidence>
<feature type="transmembrane region" description="Helical" evidence="6">
    <location>
        <begin position="391"/>
        <end position="408"/>
    </location>
</feature>
<dbReference type="RefSeq" id="WP_068999251.1">
    <property type="nucleotide sequence ID" value="NZ_MDTQ01000001.1"/>
</dbReference>
<reference evidence="8 9" key="1">
    <citation type="submission" date="2016-08" db="EMBL/GenBank/DDBJ databases">
        <authorList>
            <person name="Seilhamer J.J."/>
        </authorList>
    </citation>
    <scope>NUCLEOTIDE SEQUENCE [LARGE SCALE GENOMIC DNA]</scope>
    <source>
        <strain evidence="8 9">PH27A</strain>
    </source>
</reference>
<comment type="subcellular location">
    <subcellularLocation>
        <location evidence="1">Cell membrane</location>
        <topology evidence="1">Multi-pass membrane protein</topology>
    </subcellularLocation>
</comment>
<protein>
    <recommendedName>
        <fullName evidence="7">ABC3 transporter permease C-terminal domain-containing protein</fullName>
    </recommendedName>
</protein>
<organism evidence="8 9">
    <name type="scientific">Terasakiispira papahanaumokuakeensis</name>
    <dbReference type="NCBI Taxonomy" id="197479"/>
    <lineage>
        <taxon>Bacteria</taxon>
        <taxon>Pseudomonadati</taxon>
        <taxon>Pseudomonadota</taxon>
        <taxon>Gammaproteobacteria</taxon>
        <taxon>Oceanospirillales</taxon>
        <taxon>Terasakiispira</taxon>
    </lineage>
</organism>
<feature type="transmembrane region" description="Helical" evidence="6">
    <location>
        <begin position="792"/>
        <end position="815"/>
    </location>
</feature>
<dbReference type="PROSITE" id="PS51257">
    <property type="entry name" value="PROKAR_LIPOPROTEIN"/>
    <property type="match status" value="1"/>
</dbReference>
<keyword evidence="9" id="KW-1185">Reference proteome</keyword>
<keyword evidence="5 6" id="KW-0472">Membrane</keyword>
<dbReference type="InterPro" id="IPR038766">
    <property type="entry name" value="Membrane_comp_ABC_pdt"/>
</dbReference>
<feature type="transmembrane region" description="Helical" evidence="6">
    <location>
        <begin position="464"/>
        <end position="483"/>
    </location>
</feature>
<feature type="domain" description="ABC3 transporter permease C-terminal" evidence="7">
    <location>
        <begin position="711"/>
        <end position="813"/>
    </location>
</feature>
<dbReference type="Pfam" id="PF02687">
    <property type="entry name" value="FtsX"/>
    <property type="match status" value="2"/>
</dbReference>
<keyword evidence="2" id="KW-1003">Cell membrane</keyword>
<evidence type="ECO:0000256" key="5">
    <source>
        <dbReference type="ARBA" id="ARBA00023136"/>
    </source>
</evidence>
<evidence type="ECO:0000256" key="6">
    <source>
        <dbReference type="SAM" id="Phobius"/>
    </source>
</evidence>
<name>A0A1E2VB81_9GAMM</name>
<evidence type="ECO:0000313" key="8">
    <source>
        <dbReference type="EMBL" id="ODC04269.1"/>
    </source>
</evidence>
<proteinExistence type="predicted"/>
<evidence type="ECO:0000256" key="3">
    <source>
        <dbReference type="ARBA" id="ARBA00022692"/>
    </source>
</evidence>
<dbReference type="InterPro" id="IPR003838">
    <property type="entry name" value="ABC3_permease_C"/>
</dbReference>
<accession>A0A1E2VB81</accession>
<dbReference type="PANTHER" id="PTHR30287">
    <property type="entry name" value="MEMBRANE COMPONENT OF PREDICTED ABC SUPERFAMILY METABOLITE UPTAKE TRANSPORTER"/>
    <property type="match status" value="1"/>
</dbReference>
<feature type="transmembrane region" description="Helical" evidence="6">
    <location>
        <begin position="301"/>
        <end position="324"/>
    </location>
</feature>
<comment type="caution">
    <text evidence="8">The sequence shown here is derived from an EMBL/GenBank/DDBJ whole genome shotgun (WGS) entry which is preliminary data.</text>
</comment>
<dbReference type="AlphaFoldDB" id="A0A1E2VB81"/>
<dbReference type="Proteomes" id="UP000094291">
    <property type="component" value="Unassembled WGS sequence"/>
</dbReference>
<dbReference type="STRING" id="197479.BFW38_12745"/>
<feature type="transmembrane region" description="Helical" evidence="6">
    <location>
        <begin position="254"/>
        <end position="273"/>
    </location>
</feature>
<evidence type="ECO:0000313" key="9">
    <source>
        <dbReference type="Proteomes" id="UP000094291"/>
    </source>
</evidence>
<feature type="transmembrane region" description="Helical" evidence="6">
    <location>
        <begin position="344"/>
        <end position="370"/>
    </location>
</feature>
<dbReference type="PANTHER" id="PTHR30287:SF1">
    <property type="entry name" value="INNER MEMBRANE PROTEIN"/>
    <property type="match status" value="1"/>
</dbReference>
<keyword evidence="3 6" id="KW-0812">Transmembrane</keyword>
<feature type="transmembrane region" description="Helical" evidence="6">
    <location>
        <begin position="758"/>
        <end position="780"/>
    </location>
</feature>
<evidence type="ECO:0000256" key="4">
    <source>
        <dbReference type="ARBA" id="ARBA00022989"/>
    </source>
</evidence>
<feature type="transmembrane region" description="Helical" evidence="6">
    <location>
        <begin position="709"/>
        <end position="730"/>
    </location>
</feature>
<evidence type="ECO:0000256" key="2">
    <source>
        <dbReference type="ARBA" id="ARBA00022475"/>
    </source>
</evidence>
<keyword evidence="4 6" id="KW-1133">Transmembrane helix</keyword>
<feature type="domain" description="ABC3 transporter permease C-terminal" evidence="7">
    <location>
        <begin position="259"/>
        <end position="375"/>
    </location>
</feature>
<sequence length="831" mass="91120">MRDLSLAGRLAWRSVKAGEYRVLLAALILAVACATLLGVVGDRLQRALDQEAARMAGGDLVLSDRQPLPEPWAQQALSRGLSMTRIARFSSMAAHDDAMLLASVTAVDAHYPLLGSIDIQQKGQRRSVQSPPKPGEIWLEPGLALRLGVVPGDEVELGDKTLRFSAELLMAPDQGGGLSSLAPKLMVNLKSLEDSVLMGPLSRIRWRAGFTGSAQALADWRQWLTPQLSDNQRLLSLDDDRPGIGRALDYGRRYLGQAGLVAVLLASMAVALATHRQVRRQTSTVALLRALGVSRQRIRRLWLWQFAWVGVFAGLFGGLIGYAAQQGLVALLQPLLPITLPSPALWPLGTAILLALWILLGFALVPLLRLVSVSPLSVLQNRPLPQGFSSGWRYLLMAIVVLGLGYWLSGDARLTLWTLLGLGVAGVLVALFGWGVLWSLYQARNQFSWHWRQALRRLYHQRQATLLQLATFTLTFTALLLVARSGQQLLETWQMRFPEDRPDHFAIDIQPQEQSAFLQALNEAGIEHSDLYPVVRGRLSGINDEAAEDAVPASQRGSNTLRREWNLTWSAELPDHNRLSAGRWWPGAGVNAAGMPEASVEQGLADRLGLTLGDTLTFSIAGQSLKAQITSFRDLEWSSLNPNFYVILPPSVMQAYPHTFLGSFALPQQAEGLLRHLAQRFPGVAFLDIRALLTQAENLIGQLSLGIEYVLGFVVLAALLVTWALMMASLDARLKEQALLRVLGATWPKLRGRQNAEFCMLGLLSGGLASLIAEVLYSVLAEQMFGLTWSPAPIIWLIPPLAGAGLLMLLAYWALAPGRRQAPHQLLKQLK</sequence>
<dbReference type="EMBL" id="MDTQ01000001">
    <property type="protein sequence ID" value="ODC04269.1"/>
    <property type="molecule type" value="Genomic_DNA"/>
</dbReference>
<evidence type="ECO:0000256" key="1">
    <source>
        <dbReference type="ARBA" id="ARBA00004651"/>
    </source>
</evidence>
<feature type="transmembrane region" description="Helical" evidence="6">
    <location>
        <begin position="414"/>
        <end position="443"/>
    </location>
</feature>